<dbReference type="Proteomes" id="UP000077177">
    <property type="component" value="Chromosome"/>
</dbReference>
<dbReference type="InterPro" id="IPR016097">
    <property type="entry name" value="DUF695"/>
</dbReference>
<dbReference type="EMBL" id="CP011390">
    <property type="protein sequence ID" value="ANE49826.1"/>
    <property type="molecule type" value="Genomic_DNA"/>
</dbReference>
<dbReference type="OrthoDB" id="7839302at2"/>
<feature type="domain" description="DUF695" evidence="1">
    <location>
        <begin position="14"/>
        <end position="131"/>
    </location>
</feature>
<evidence type="ECO:0000259" key="1">
    <source>
        <dbReference type="Pfam" id="PF05117"/>
    </source>
</evidence>
<reference evidence="2 3" key="2">
    <citation type="journal article" date="2016" name="Int. J. Syst. Evol. Microbiol.">
        <title>Flavisolibacter tropicus sp. nov., isolated from tropical soil.</title>
        <authorList>
            <person name="Lee J.J."/>
            <person name="Kang M.S."/>
            <person name="Kim G.S."/>
            <person name="Lee C.S."/>
            <person name="Lim S."/>
            <person name="Lee J."/>
            <person name="Roh S.H."/>
            <person name="Kang H."/>
            <person name="Ha J.M."/>
            <person name="Bae S."/>
            <person name="Jung H.Y."/>
            <person name="Kim M.K."/>
        </authorList>
    </citation>
    <scope>NUCLEOTIDE SEQUENCE [LARGE SCALE GENOMIC DNA]</scope>
    <source>
        <strain evidence="2 3">LCS9</strain>
    </source>
</reference>
<dbReference type="AlphaFoldDB" id="A0A172TS47"/>
<gene>
    <name evidence="2" type="ORF">SY85_04280</name>
</gene>
<name>A0A172TS47_9BACT</name>
<dbReference type="KEGG" id="fla:SY85_04280"/>
<evidence type="ECO:0000313" key="3">
    <source>
        <dbReference type="Proteomes" id="UP000077177"/>
    </source>
</evidence>
<dbReference type="Pfam" id="PF05117">
    <property type="entry name" value="DUF695"/>
    <property type="match status" value="1"/>
</dbReference>
<sequence>MKSEKATYVGFEFEVEGYPAIAIINTDLKNVEEQAQYTHSVFIEIMPDQYNEMGHPLEEEHDYLVAVEKEMIAYLESQTNSVHVGHTTVYRRREIIFYTKDPEPVQTFLEHFLSTIERENSFEIESDKEWQNVSAFYELL</sequence>
<dbReference type="STRING" id="1492898.SY85_04280"/>
<protein>
    <recommendedName>
        <fullName evidence="1">DUF695 domain-containing protein</fullName>
    </recommendedName>
</protein>
<evidence type="ECO:0000313" key="2">
    <source>
        <dbReference type="EMBL" id="ANE49826.1"/>
    </source>
</evidence>
<accession>A0A172TS47</accession>
<dbReference type="RefSeq" id="WP_066401966.1">
    <property type="nucleotide sequence ID" value="NZ_CP011390.1"/>
</dbReference>
<keyword evidence="3" id="KW-1185">Reference proteome</keyword>
<proteinExistence type="predicted"/>
<organism evidence="2 3">
    <name type="scientific">Flavisolibacter tropicus</name>
    <dbReference type="NCBI Taxonomy" id="1492898"/>
    <lineage>
        <taxon>Bacteria</taxon>
        <taxon>Pseudomonadati</taxon>
        <taxon>Bacteroidota</taxon>
        <taxon>Chitinophagia</taxon>
        <taxon>Chitinophagales</taxon>
        <taxon>Chitinophagaceae</taxon>
        <taxon>Flavisolibacter</taxon>
    </lineage>
</organism>
<reference evidence="3" key="1">
    <citation type="submission" date="2015-01" db="EMBL/GenBank/DDBJ databases">
        <title>Flavisolibacter sp./LCS9/ whole genome sequencing.</title>
        <authorList>
            <person name="Kim M.K."/>
            <person name="Srinivasan S."/>
            <person name="Lee J.-J."/>
        </authorList>
    </citation>
    <scope>NUCLEOTIDE SEQUENCE [LARGE SCALE GENOMIC DNA]</scope>
    <source>
        <strain evidence="3">LCS9</strain>
    </source>
</reference>